<sequence>MTSLPITASPTLQDLAALKSLIISQARLMVCDAPPHGELDIVYVREEDGKCNAELVVYAFEGYRGGLPFVLLSFEADENNFYDALEGLWDKLMERTPERKDLEEQRDESLSSYVKMWSEE</sequence>
<name>A0ABR3R533_9PLEO</name>
<evidence type="ECO:0000313" key="3">
    <source>
        <dbReference type="Proteomes" id="UP001521785"/>
    </source>
</evidence>
<accession>A0ABR3R533</accession>
<proteinExistence type="predicted"/>
<gene>
    <name evidence="2" type="ORF">SLS60_007338</name>
</gene>
<protein>
    <submittedName>
        <fullName evidence="2">Uncharacterized protein</fullName>
    </submittedName>
</protein>
<evidence type="ECO:0000313" key="2">
    <source>
        <dbReference type="EMBL" id="KAL1599535.1"/>
    </source>
</evidence>
<feature type="region of interest" description="Disordered" evidence="1">
    <location>
        <begin position="97"/>
        <end position="120"/>
    </location>
</feature>
<dbReference type="EMBL" id="JAKJXO020000010">
    <property type="protein sequence ID" value="KAL1599535.1"/>
    <property type="molecule type" value="Genomic_DNA"/>
</dbReference>
<dbReference type="Proteomes" id="UP001521785">
    <property type="component" value="Unassembled WGS sequence"/>
</dbReference>
<comment type="caution">
    <text evidence="2">The sequence shown here is derived from an EMBL/GenBank/DDBJ whole genome shotgun (WGS) entry which is preliminary data.</text>
</comment>
<organism evidence="2 3">
    <name type="scientific">Paraconiothyrium brasiliense</name>
    <dbReference type="NCBI Taxonomy" id="300254"/>
    <lineage>
        <taxon>Eukaryota</taxon>
        <taxon>Fungi</taxon>
        <taxon>Dikarya</taxon>
        <taxon>Ascomycota</taxon>
        <taxon>Pezizomycotina</taxon>
        <taxon>Dothideomycetes</taxon>
        <taxon>Pleosporomycetidae</taxon>
        <taxon>Pleosporales</taxon>
        <taxon>Massarineae</taxon>
        <taxon>Didymosphaeriaceae</taxon>
        <taxon>Paraconiothyrium</taxon>
    </lineage>
</organism>
<reference evidence="2 3" key="1">
    <citation type="submission" date="2024-02" db="EMBL/GenBank/DDBJ databases">
        <title>De novo assembly and annotation of 12 fungi associated with fruit tree decline syndrome in Ontario, Canada.</title>
        <authorList>
            <person name="Sulman M."/>
            <person name="Ellouze W."/>
            <person name="Ilyukhin E."/>
        </authorList>
    </citation>
    <scope>NUCLEOTIDE SEQUENCE [LARGE SCALE GENOMIC DNA]</scope>
    <source>
        <strain evidence="2 3">M42-189</strain>
    </source>
</reference>
<evidence type="ECO:0000256" key="1">
    <source>
        <dbReference type="SAM" id="MobiDB-lite"/>
    </source>
</evidence>
<feature type="compositionally biased region" description="Basic and acidic residues" evidence="1">
    <location>
        <begin position="97"/>
        <end position="109"/>
    </location>
</feature>
<keyword evidence="3" id="KW-1185">Reference proteome</keyword>